<dbReference type="InterPro" id="IPR011703">
    <property type="entry name" value="ATPase_AAA-3"/>
</dbReference>
<dbReference type="Proteomes" id="UP000680365">
    <property type="component" value="Unassembled WGS sequence"/>
</dbReference>
<dbReference type="Gene3D" id="3.40.50.300">
    <property type="entry name" value="P-loop containing nucleotide triphosphate hydrolases"/>
    <property type="match status" value="1"/>
</dbReference>
<dbReference type="InterPro" id="IPR041628">
    <property type="entry name" value="ChlI/MoxR_AAA_lid"/>
</dbReference>
<name>A0ABS5QKC9_9BACT</name>
<dbReference type="EMBL" id="JAEDAM010000009">
    <property type="protein sequence ID" value="MBS8121696.1"/>
    <property type="molecule type" value="Genomic_DNA"/>
</dbReference>
<reference evidence="4 5" key="1">
    <citation type="journal article" date="2021" name="Nat. Commun.">
        <title>Reductive evolution and unique predatory mode in the CPR bacterium Vampirococcus lugosii.</title>
        <authorList>
            <person name="Moreira D."/>
            <person name="Zivanovic Y."/>
            <person name="Lopez-Archilla A.I."/>
            <person name="Iniesto M."/>
            <person name="Lopez-Garcia P."/>
        </authorList>
    </citation>
    <scope>NUCLEOTIDE SEQUENCE [LARGE SCALE GENOMIC DNA]</scope>
    <source>
        <strain evidence="4">Chiprana</strain>
    </source>
</reference>
<dbReference type="PANTHER" id="PTHR42759:SF1">
    <property type="entry name" value="MAGNESIUM-CHELATASE SUBUNIT CHLD"/>
    <property type="match status" value="1"/>
</dbReference>
<keyword evidence="1" id="KW-0812">Transmembrane</keyword>
<sequence>MLYIILGIVLLIMILIIFLYNIWKDEDLLDNNESGTQDEFVEKLKNSSIDKKIFFDGLKNLDIKNETVISLKNEINKSIVGMDEFINSILINVFTGGHLLVEGPPGLAKTKTITSISKIMSFSSKRIQFTPDMLPADIMGVEIFNTKTNDFEIKKGPVFTNILLADEINRTTPKVQSALLESMQEKQVSIGGETFNLPYPFFVLATQNPIEQEGTYQLPEAQLDRFLMKVIVDYPNIKDENNVLNVLENENNISLQKIISIGDFEEIKSEIEDIVISDDIKDYIVRLVNSTRKKDERVLYGASPRGSISLMNASKTLAYILGRDYVIHEDIQKLALLVLRHRVILTYDAIVDGLNVDDVVCDMLSKVSLE</sequence>
<evidence type="ECO:0000256" key="1">
    <source>
        <dbReference type="SAM" id="Phobius"/>
    </source>
</evidence>
<dbReference type="Pfam" id="PF07726">
    <property type="entry name" value="AAA_3"/>
    <property type="match status" value="1"/>
</dbReference>
<organism evidence="4 5">
    <name type="scientific">Candidatus Vampirococcus lugosii</name>
    <dbReference type="NCBI Taxonomy" id="2789015"/>
    <lineage>
        <taxon>Bacteria</taxon>
        <taxon>Candidatus Absconditibacteriota</taxon>
        <taxon>Vampirococcus</taxon>
    </lineage>
</organism>
<accession>A0ABS5QKC9</accession>
<protein>
    <submittedName>
        <fullName evidence="4">ATPase AAA</fullName>
    </submittedName>
</protein>
<dbReference type="PIRSF" id="PIRSF002849">
    <property type="entry name" value="AAA_ATPase_chaperone_MoxR_prd"/>
    <property type="match status" value="1"/>
</dbReference>
<feature type="transmembrane region" description="Helical" evidence="1">
    <location>
        <begin position="5"/>
        <end position="23"/>
    </location>
</feature>
<dbReference type="PANTHER" id="PTHR42759">
    <property type="entry name" value="MOXR FAMILY PROTEIN"/>
    <property type="match status" value="1"/>
</dbReference>
<evidence type="ECO:0000259" key="2">
    <source>
        <dbReference type="Pfam" id="PF07726"/>
    </source>
</evidence>
<keyword evidence="1" id="KW-0472">Membrane</keyword>
<evidence type="ECO:0000313" key="4">
    <source>
        <dbReference type="EMBL" id="MBS8121696.1"/>
    </source>
</evidence>
<dbReference type="Gene3D" id="1.10.8.80">
    <property type="entry name" value="Magnesium chelatase subunit I, C-Terminal domain"/>
    <property type="match status" value="1"/>
</dbReference>
<proteinExistence type="predicted"/>
<dbReference type="SUPFAM" id="SSF52540">
    <property type="entry name" value="P-loop containing nucleoside triphosphate hydrolases"/>
    <property type="match status" value="1"/>
</dbReference>
<evidence type="ECO:0000259" key="3">
    <source>
        <dbReference type="Pfam" id="PF17863"/>
    </source>
</evidence>
<feature type="domain" description="ATPase AAA-3" evidence="2">
    <location>
        <begin position="98"/>
        <end position="228"/>
    </location>
</feature>
<dbReference type="RefSeq" id="WP_338032120.1">
    <property type="nucleotide sequence ID" value="NZ_JAEDAM010000009.1"/>
</dbReference>
<feature type="domain" description="ChlI/MoxR AAA lid" evidence="3">
    <location>
        <begin position="295"/>
        <end position="358"/>
    </location>
</feature>
<comment type="caution">
    <text evidence="4">The sequence shown here is derived from an EMBL/GenBank/DDBJ whole genome shotgun (WGS) entry which is preliminary data.</text>
</comment>
<evidence type="ECO:0000313" key="5">
    <source>
        <dbReference type="Proteomes" id="UP000680365"/>
    </source>
</evidence>
<keyword evidence="5" id="KW-1185">Reference proteome</keyword>
<dbReference type="InterPro" id="IPR027417">
    <property type="entry name" value="P-loop_NTPase"/>
</dbReference>
<keyword evidence="1" id="KW-1133">Transmembrane helix</keyword>
<dbReference type="Pfam" id="PF17863">
    <property type="entry name" value="AAA_lid_2"/>
    <property type="match status" value="1"/>
</dbReference>
<dbReference type="InterPro" id="IPR050764">
    <property type="entry name" value="CbbQ/NirQ/NorQ/GpvN"/>
</dbReference>
<gene>
    <name evidence="4" type="ORF">VAMP_13n97</name>
</gene>